<name>A0A1M7ST34_9BRAD</name>
<dbReference type="EMBL" id="LT670849">
    <property type="protein sequence ID" value="SHN61540.1"/>
    <property type="molecule type" value="Genomic_DNA"/>
</dbReference>
<accession>A0A1M7ST34</accession>
<protein>
    <submittedName>
        <fullName evidence="2">Uncharacterized protein</fullName>
    </submittedName>
</protein>
<dbReference type="Proteomes" id="UP000184096">
    <property type="component" value="Chromosome I"/>
</dbReference>
<sequence>MHRHHHDHGHDHEHDHPHDHEHHHPGHPPHGPGHNHLHSHRAPVQWQTPHQPDGAKEHAIGPEPDLDKVEAAFVDGFFQAADPTSFLRLARIPFEIAADGENLKLLRVEIDALTDVGSLTPHVGGGTFRYDPLPSNFVSRRRRLRFVYFDGASLRALSYAELRDIQTPA</sequence>
<dbReference type="OrthoDB" id="7360617at2"/>
<keyword evidence="3" id="KW-1185">Reference proteome</keyword>
<gene>
    <name evidence="2" type="ORF">SAMN05444170_0141</name>
</gene>
<proteinExistence type="predicted"/>
<organism evidence="2 3">
    <name type="scientific">Bradyrhizobium erythrophlei</name>
    <dbReference type="NCBI Taxonomy" id="1437360"/>
    <lineage>
        <taxon>Bacteria</taxon>
        <taxon>Pseudomonadati</taxon>
        <taxon>Pseudomonadota</taxon>
        <taxon>Alphaproteobacteria</taxon>
        <taxon>Hyphomicrobiales</taxon>
        <taxon>Nitrobacteraceae</taxon>
        <taxon>Bradyrhizobium</taxon>
    </lineage>
</organism>
<feature type="compositionally biased region" description="Basic residues" evidence="1">
    <location>
        <begin position="23"/>
        <end position="39"/>
    </location>
</feature>
<evidence type="ECO:0000313" key="2">
    <source>
        <dbReference type="EMBL" id="SHN61540.1"/>
    </source>
</evidence>
<dbReference type="AlphaFoldDB" id="A0A1M7ST34"/>
<evidence type="ECO:0000256" key="1">
    <source>
        <dbReference type="SAM" id="MobiDB-lite"/>
    </source>
</evidence>
<feature type="region of interest" description="Disordered" evidence="1">
    <location>
        <begin position="1"/>
        <end position="39"/>
    </location>
</feature>
<evidence type="ECO:0000313" key="3">
    <source>
        <dbReference type="Proteomes" id="UP000184096"/>
    </source>
</evidence>
<feature type="compositionally biased region" description="Basic and acidic residues" evidence="1">
    <location>
        <begin position="8"/>
        <end position="22"/>
    </location>
</feature>
<reference evidence="3" key="1">
    <citation type="submission" date="2016-11" db="EMBL/GenBank/DDBJ databases">
        <authorList>
            <person name="Varghese N."/>
            <person name="Submissions S."/>
        </authorList>
    </citation>
    <scope>NUCLEOTIDE SEQUENCE [LARGE SCALE GENOMIC DNA]</scope>
    <source>
        <strain evidence="3">GAS401</strain>
    </source>
</reference>